<dbReference type="EMBL" id="CP015878">
    <property type="protein sequence ID" value="ANI16152.1"/>
    <property type="molecule type" value="Genomic_DNA"/>
</dbReference>
<evidence type="ECO:0000313" key="8">
    <source>
        <dbReference type="Proteomes" id="UP000077748"/>
    </source>
</evidence>
<evidence type="ECO:0000256" key="1">
    <source>
        <dbReference type="ARBA" id="ARBA00005417"/>
    </source>
</evidence>
<keyword evidence="3" id="KW-0547">Nucleotide-binding</keyword>
<accession>A0A1A9KF46</accession>
<dbReference type="GO" id="GO:0016887">
    <property type="term" value="F:ATP hydrolysis activity"/>
    <property type="evidence" value="ECO:0007669"/>
    <property type="project" value="InterPro"/>
</dbReference>
<evidence type="ECO:0000256" key="3">
    <source>
        <dbReference type="ARBA" id="ARBA00022741"/>
    </source>
</evidence>
<dbReference type="RefSeq" id="WP_064583693.1">
    <property type="nucleotide sequence ID" value="NZ_CP015878.1"/>
</dbReference>
<reference evidence="7 8" key="1">
    <citation type="submission" date="2016-05" db="EMBL/GenBank/DDBJ databases">
        <title>Genome Sequence of Pseudomonas citronellolis Strain SJTE-3, an Estrogens and Persistent Organic Pollutants degradation strain.</title>
        <authorList>
            <person name="Liang R."/>
        </authorList>
    </citation>
    <scope>NUCLEOTIDE SEQUENCE [LARGE SCALE GENOMIC DNA]</scope>
    <source>
        <strain evidence="7 8">SJTE-3</strain>
    </source>
</reference>
<dbReference type="InterPro" id="IPR003439">
    <property type="entry name" value="ABC_transporter-like_ATP-bd"/>
</dbReference>
<name>A0A1A9KF46_9PSED</name>
<dbReference type="PANTHER" id="PTHR42788:SF19">
    <property type="entry name" value="ALIPHATIC SULFONATES IMPORT ATP-BINDING PROTEIN SSUB 2"/>
    <property type="match status" value="1"/>
</dbReference>
<evidence type="ECO:0000313" key="7">
    <source>
        <dbReference type="EMBL" id="ANI16152.1"/>
    </source>
</evidence>
<gene>
    <name evidence="7" type="ORF">A9C11_20145</name>
</gene>
<proteinExistence type="inferred from homology"/>
<sequence length="229" mass="24978">MLEWHGVDLVLGERRVFADASLRLLPGERVGILGPSGAGKSSLLRLAAGLLKPRRGWVENGFRHPVLAFQEPRLLPWCRVAENLEIPLRASGLERAAARRMASHWLERVGLAGHERAWPHQLSGGMAQRVALARAFSIEPDLLLLDEPFSALDPALRESLLDLCRDWLASSGAALLCVSHHPAELIGLVERFVLVNDGALQPFDLTGYAADQVATVLHQTLLALEAPAP</sequence>
<dbReference type="Pfam" id="PF00005">
    <property type="entry name" value="ABC_tran"/>
    <property type="match status" value="1"/>
</dbReference>
<dbReference type="PANTHER" id="PTHR42788">
    <property type="entry name" value="TAURINE IMPORT ATP-BINDING PROTEIN-RELATED"/>
    <property type="match status" value="1"/>
</dbReference>
<protein>
    <submittedName>
        <fullName evidence="7">Nitrate ABC transporter ATP-binding protein</fullName>
    </submittedName>
</protein>
<keyword evidence="5" id="KW-1278">Translocase</keyword>
<dbReference type="PROSITE" id="PS50893">
    <property type="entry name" value="ABC_TRANSPORTER_2"/>
    <property type="match status" value="1"/>
</dbReference>
<keyword evidence="4 7" id="KW-0067">ATP-binding</keyword>
<evidence type="ECO:0000259" key="6">
    <source>
        <dbReference type="PROSITE" id="PS50893"/>
    </source>
</evidence>
<dbReference type="GO" id="GO:0005524">
    <property type="term" value="F:ATP binding"/>
    <property type="evidence" value="ECO:0007669"/>
    <property type="project" value="UniProtKB-KW"/>
</dbReference>
<dbReference type="SUPFAM" id="SSF52540">
    <property type="entry name" value="P-loop containing nucleoside triphosphate hydrolases"/>
    <property type="match status" value="1"/>
</dbReference>
<feature type="domain" description="ABC transporter" evidence="6">
    <location>
        <begin position="2"/>
        <end position="222"/>
    </location>
</feature>
<dbReference type="PROSITE" id="PS00211">
    <property type="entry name" value="ABC_TRANSPORTER_1"/>
    <property type="match status" value="1"/>
</dbReference>
<dbReference type="SMART" id="SM00382">
    <property type="entry name" value="AAA"/>
    <property type="match status" value="1"/>
</dbReference>
<comment type="similarity">
    <text evidence="1">Belongs to the ABC transporter superfamily.</text>
</comment>
<dbReference type="AlphaFoldDB" id="A0A1A9KF46"/>
<dbReference type="InterPro" id="IPR050166">
    <property type="entry name" value="ABC_transporter_ATP-bind"/>
</dbReference>
<dbReference type="InterPro" id="IPR017871">
    <property type="entry name" value="ABC_transporter-like_CS"/>
</dbReference>
<evidence type="ECO:0000256" key="2">
    <source>
        <dbReference type="ARBA" id="ARBA00022448"/>
    </source>
</evidence>
<dbReference type="Gene3D" id="3.40.50.300">
    <property type="entry name" value="P-loop containing nucleotide triphosphate hydrolases"/>
    <property type="match status" value="1"/>
</dbReference>
<dbReference type="Proteomes" id="UP000077748">
    <property type="component" value="Chromosome"/>
</dbReference>
<evidence type="ECO:0000256" key="5">
    <source>
        <dbReference type="ARBA" id="ARBA00022967"/>
    </source>
</evidence>
<evidence type="ECO:0000256" key="4">
    <source>
        <dbReference type="ARBA" id="ARBA00022840"/>
    </source>
</evidence>
<dbReference type="InterPro" id="IPR003593">
    <property type="entry name" value="AAA+_ATPase"/>
</dbReference>
<keyword evidence="2" id="KW-0813">Transport</keyword>
<dbReference type="InterPro" id="IPR027417">
    <property type="entry name" value="P-loop_NTPase"/>
</dbReference>
<organism evidence="7 8">
    <name type="scientific">Pseudomonas citronellolis</name>
    <dbReference type="NCBI Taxonomy" id="53408"/>
    <lineage>
        <taxon>Bacteria</taxon>
        <taxon>Pseudomonadati</taxon>
        <taxon>Pseudomonadota</taxon>
        <taxon>Gammaproteobacteria</taxon>
        <taxon>Pseudomonadales</taxon>
        <taxon>Pseudomonadaceae</taxon>
        <taxon>Pseudomonas</taxon>
    </lineage>
</organism>